<dbReference type="EMBL" id="QJTE01000002">
    <property type="protein sequence ID" value="PYE84616.1"/>
    <property type="molecule type" value="Genomic_DNA"/>
</dbReference>
<dbReference type="AlphaFoldDB" id="A0A318SW76"/>
<dbReference type="PANTHER" id="PTHR44591:SF3">
    <property type="entry name" value="RESPONSE REGULATORY DOMAIN-CONTAINING PROTEIN"/>
    <property type="match status" value="1"/>
</dbReference>
<proteinExistence type="predicted"/>
<sequence length="130" mass="14328">MANGTGSPLRDPGDRSVVIVEDDVLIAEDLAWMCRDFDLSVLETFYVGEGTAERILELAPRYVLMDVRLGGAIDGVEVARLVHDEAPSIRVVFVTGSNEPPTIQRINEDHPHRILIKPIAPQDLREAVEG</sequence>
<dbReference type="RefSeq" id="WP_110813697.1">
    <property type="nucleotide sequence ID" value="NZ_QJTE01000002.1"/>
</dbReference>
<organism evidence="4 5">
    <name type="scientific">Pseudoroseicyclus aestuarii</name>
    <dbReference type="NCBI Taxonomy" id="1795041"/>
    <lineage>
        <taxon>Bacteria</taxon>
        <taxon>Pseudomonadati</taxon>
        <taxon>Pseudomonadota</taxon>
        <taxon>Alphaproteobacteria</taxon>
        <taxon>Rhodobacterales</taxon>
        <taxon>Paracoccaceae</taxon>
        <taxon>Pseudoroseicyclus</taxon>
    </lineage>
</organism>
<reference evidence="4 5" key="1">
    <citation type="submission" date="2018-06" db="EMBL/GenBank/DDBJ databases">
        <title>Genomic Encyclopedia of Type Strains, Phase III (KMG-III): the genomes of soil and plant-associated and newly described type strains.</title>
        <authorList>
            <person name="Whitman W."/>
        </authorList>
    </citation>
    <scope>NUCLEOTIDE SEQUENCE [LARGE SCALE GENOMIC DNA]</scope>
    <source>
        <strain evidence="4 5">CECT 9025</strain>
    </source>
</reference>
<dbReference type="Pfam" id="PF00072">
    <property type="entry name" value="Response_reg"/>
    <property type="match status" value="1"/>
</dbReference>
<dbReference type="Gene3D" id="3.40.50.2300">
    <property type="match status" value="1"/>
</dbReference>
<keyword evidence="5" id="KW-1185">Reference proteome</keyword>
<dbReference type="InterPro" id="IPR001789">
    <property type="entry name" value="Sig_transdc_resp-reg_receiver"/>
</dbReference>
<comment type="caution">
    <text evidence="4">The sequence shown here is derived from an EMBL/GenBank/DDBJ whole genome shotgun (WGS) entry which is preliminary data.</text>
</comment>
<feature type="domain" description="Response regulatory" evidence="3">
    <location>
        <begin position="16"/>
        <end position="130"/>
    </location>
</feature>
<feature type="modified residue" description="4-aspartylphosphate" evidence="2">
    <location>
        <position position="66"/>
    </location>
</feature>
<evidence type="ECO:0000259" key="3">
    <source>
        <dbReference type="PROSITE" id="PS50110"/>
    </source>
</evidence>
<dbReference type="PROSITE" id="PS50110">
    <property type="entry name" value="RESPONSE_REGULATORY"/>
    <property type="match status" value="1"/>
</dbReference>
<keyword evidence="1 2" id="KW-0597">Phosphoprotein</keyword>
<name>A0A318SW76_9RHOB</name>
<accession>A0A318SW76</accession>
<dbReference type="GO" id="GO:0000160">
    <property type="term" value="P:phosphorelay signal transduction system"/>
    <property type="evidence" value="ECO:0007669"/>
    <property type="project" value="InterPro"/>
</dbReference>
<dbReference type="SMART" id="SM00448">
    <property type="entry name" value="REC"/>
    <property type="match status" value="1"/>
</dbReference>
<dbReference type="Proteomes" id="UP000248311">
    <property type="component" value="Unassembled WGS sequence"/>
</dbReference>
<dbReference type="SUPFAM" id="SSF52172">
    <property type="entry name" value="CheY-like"/>
    <property type="match status" value="1"/>
</dbReference>
<dbReference type="InterPro" id="IPR050595">
    <property type="entry name" value="Bact_response_regulator"/>
</dbReference>
<dbReference type="PANTHER" id="PTHR44591">
    <property type="entry name" value="STRESS RESPONSE REGULATOR PROTEIN 1"/>
    <property type="match status" value="1"/>
</dbReference>
<protein>
    <submittedName>
        <fullName evidence="4">Response regulator receiver domain-containing protein</fullName>
    </submittedName>
</protein>
<evidence type="ECO:0000313" key="4">
    <source>
        <dbReference type="EMBL" id="PYE84616.1"/>
    </source>
</evidence>
<evidence type="ECO:0000313" key="5">
    <source>
        <dbReference type="Proteomes" id="UP000248311"/>
    </source>
</evidence>
<evidence type="ECO:0000256" key="2">
    <source>
        <dbReference type="PROSITE-ProRule" id="PRU00169"/>
    </source>
</evidence>
<gene>
    <name evidence="4" type="ORF">DFP88_102417</name>
</gene>
<evidence type="ECO:0000256" key="1">
    <source>
        <dbReference type="ARBA" id="ARBA00022553"/>
    </source>
</evidence>
<dbReference type="InterPro" id="IPR011006">
    <property type="entry name" value="CheY-like_superfamily"/>
</dbReference>
<dbReference type="OrthoDB" id="7774278at2"/>